<dbReference type="Gene3D" id="3.40.50.1820">
    <property type="entry name" value="alpha/beta hydrolase"/>
    <property type="match status" value="1"/>
</dbReference>
<organism evidence="3 4">
    <name type="scientific">Collybiopsis luxurians FD-317 M1</name>
    <dbReference type="NCBI Taxonomy" id="944289"/>
    <lineage>
        <taxon>Eukaryota</taxon>
        <taxon>Fungi</taxon>
        <taxon>Dikarya</taxon>
        <taxon>Basidiomycota</taxon>
        <taxon>Agaricomycotina</taxon>
        <taxon>Agaricomycetes</taxon>
        <taxon>Agaricomycetidae</taxon>
        <taxon>Agaricales</taxon>
        <taxon>Marasmiineae</taxon>
        <taxon>Omphalotaceae</taxon>
        <taxon>Collybiopsis</taxon>
        <taxon>Collybiopsis luxurians</taxon>
    </lineage>
</organism>
<dbReference type="OrthoDB" id="408631at2759"/>
<accession>A0A0D0CA74</accession>
<evidence type="ECO:0000259" key="2">
    <source>
        <dbReference type="Pfam" id="PF07859"/>
    </source>
</evidence>
<dbReference type="GO" id="GO:0016787">
    <property type="term" value="F:hydrolase activity"/>
    <property type="evidence" value="ECO:0007669"/>
    <property type="project" value="InterPro"/>
</dbReference>
<feature type="region of interest" description="Disordered" evidence="1">
    <location>
        <begin position="169"/>
        <end position="198"/>
    </location>
</feature>
<dbReference type="InterPro" id="IPR013094">
    <property type="entry name" value="AB_hydrolase_3"/>
</dbReference>
<reference evidence="3 4" key="1">
    <citation type="submission" date="2014-04" db="EMBL/GenBank/DDBJ databases">
        <title>Evolutionary Origins and Diversification of the Mycorrhizal Mutualists.</title>
        <authorList>
            <consortium name="DOE Joint Genome Institute"/>
            <consortium name="Mycorrhizal Genomics Consortium"/>
            <person name="Kohler A."/>
            <person name="Kuo A."/>
            <person name="Nagy L.G."/>
            <person name="Floudas D."/>
            <person name="Copeland A."/>
            <person name="Barry K.W."/>
            <person name="Cichocki N."/>
            <person name="Veneault-Fourrey C."/>
            <person name="LaButti K."/>
            <person name="Lindquist E.A."/>
            <person name="Lipzen A."/>
            <person name="Lundell T."/>
            <person name="Morin E."/>
            <person name="Murat C."/>
            <person name="Riley R."/>
            <person name="Ohm R."/>
            <person name="Sun H."/>
            <person name="Tunlid A."/>
            <person name="Henrissat B."/>
            <person name="Grigoriev I.V."/>
            <person name="Hibbett D.S."/>
            <person name="Martin F."/>
        </authorList>
    </citation>
    <scope>NUCLEOTIDE SEQUENCE [LARGE SCALE GENOMIC DNA]</scope>
    <source>
        <strain evidence="3 4">FD-317 M1</strain>
    </source>
</reference>
<gene>
    <name evidence="3" type="ORF">GYMLUDRAFT_1021758</name>
</gene>
<dbReference type="Pfam" id="PF07859">
    <property type="entry name" value="Abhydrolase_3"/>
    <property type="match status" value="1"/>
</dbReference>
<dbReference type="HOGENOM" id="CLU_1378270_0_0_1"/>
<dbReference type="AlphaFoldDB" id="A0A0D0CA74"/>
<dbReference type="Proteomes" id="UP000053593">
    <property type="component" value="Unassembled WGS sequence"/>
</dbReference>
<dbReference type="SUPFAM" id="SSF53474">
    <property type="entry name" value="alpha/beta-Hydrolases"/>
    <property type="match status" value="1"/>
</dbReference>
<feature type="compositionally biased region" description="Basic and acidic residues" evidence="1">
    <location>
        <begin position="180"/>
        <end position="190"/>
    </location>
</feature>
<dbReference type="EMBL" id="KN834811">
    <property type="protein sequence ID" value="KIK54912.1"/>
    <property type="molecule type" value="Genomic_DNA"/>
</dbReference>
<protein>
    <submittedName>
        <fullName evidence="3">Unplaced genomic scaffold GYMLUscaffold_63, whole genome shotgun sequence</fullName>
    </submittedName>
</protein>
<sequence>MVCFEVWEDTGGNLAAVLALKAVDDSFTPPLPKPLKLQLLIGPSVDQTATDSPGGLWESNKHAPYLPPTVVNWLKGMYFRNEEAWVKWEASPLLVPEKLIRKAPKAWIAAANVDILCNEAEAYAKKLNECGVNAEFVVYKGATHLTFYLTVSFSVTPRRNMNRITLSKSTGTQQAVAQGNEERREGDIRRSPYTCGSI</sequence>
<evidence type="ECO:0000256" key="1">
    <source>
        <dbReference type="SAM" id="MobiDB-lite"/>
    </source>
</evidence>
<dbReference type="InterPro" id="IPR029058">
    <property type="entry name" value="AB_hydrolase_fold"/>
</dbReference>
<proteinExistence type="predicted"/>
<keyword evidence="4" id="KW-1185">Reference proteome</keyword>
<name>A0A0D0CA74_9AGAR</name>
<evidence type="ECO:0000313" key="3">
    <source>
        <dbReference type="EMBL" id="KIK54912.1"/>
    </source>
</evidence>
<evidence type="ECO:0000313" key="4">
    <source>
        <dbReference type="Proteomes" id="UP000053593"/>
    </source>
</evidence>
<feature type="domain" description="Alpha/beta hydrolase fold-3" evidence="2">
    <location>
        <begin position="10"/>
        <end position="145"/>
    </location>
</feature>